<feature type="transmembrane region" description="Helical" evidence="2">
    <location>
        <begin position="33"/>
        <end position="60"/>
    </location>
</feature>
<dbReference type="EMBL" id="JAWXYG010000008">
    <property type="protein sequence ID" value="KAK4265265.1"/>
    <property type="molecule type" value="Genomic_DNA"/>
</dbReference>
<gene>
    <name evidence="3" type="ORF">QN277_026339</name>
</gene>
<keyword evidence="2" id="KW-0812">Transmembrane</keyword>
<evidence type="ECO:0000313" key="3">
    <source>
        <dbReference type="EMBL" id="KAK4265265.1"/>
    </source>
</evidence>
<accession>A0AAE1K6G9</accession>
<sequence>MALGLEPKFELPGVDEMKAIICSGLIGTFFSDYAWGVGIAWTTALVATIGSSLTIPLAMLEDMLLHKEHYSLLYALGSLLVIAGFGIANVPLPKSFSTTPQ</sequence>
<dbReference type="GO" id="GO:0016020">
    <property type="term" value="C:membrane"/>
    <property type="evidence" value="ECO:0007669"/>
    <property type="project" value="TreeGrafter"/>
</dbReference>
<keyword evidence="2" id="KW-1133">Transmembrane helix</keyword>
<dbReference type="InterPro" id="IPR037185">
    <property type="entry name" value="EmrE-like"/>
</dbReference>
<dbReference type="SUPFAM" id="SSF103481">
    <property type="entry name" value="Multidrug resistance efflux transporter EmrE"/>
    <property type="match status" value="1"/>
</dbReference>
<evidence type="ECO:0000313" key="4">
    <source>
        <dbReference type="Proteomes" id="UP001293593"/>
    </source>
</evidence>
<evidence type="ECO:0008006" key="5">
    <source>
        <dbReference type="Google" id="ProtNLM"/>
    </source>
</evidence>
<keyword evidence="2" id="KW-0472">Membrane</keyword>
<name>A0AAE1K6G9_9FABA</name>
<dbReference type="AlphaFoldDB" id="A0AAE1K6G9"/>
<evidence type="ECO:0000256" key="1">
    <source>
        <dbReference type="ARBA" id="ARBA00004141"/>
    </source>
</evidence>
<organism evidence="3 4">
    <name type="scientific">Acacia crassicarpa</name>
    <name type="common">northern wattle</name>
    <dbReference type="NCBI Taxonomy" id="499986"/>
    <lineage>
        <taxon>Eukaryota</taxon>
        <taxon>Viridiplantae</taxon>
        <taxon>Streptophyta</taxon>
        <taxon>Embryophyta</taxon>
        <taxon>Tracheophyta</taxon>
        <taxon>Spermatophyta</taxon>
        <taxon>Magnoliopsida</taxon>
        <taxon>eudicotyledons</taxon>
        <taxon>Gunneridae</taxon>
        <taxon>Pentapetalae</taxon>
        <taxon>rosids</taxon>
        <taxon>fabids</taxon>
        <taxon>Fabales</taxon>
        <taxon>Fabaceae</taxon>
        <taxon>Caesalpinioideae</taxon>
        <taxon>mimosoid clade</taxon>
        <taxon>Acacieae</taxon>
        <taxon>Acacia</taxon>
    </lineage>
</organism>
<reference evidence="3" key="1">
    <citation type="submission" date="2023-10" db="EMBL/GenBank/DDBJ databases">
        <title>Chromosome-level genome of the transformable northern wattle, Acacia crassicarpa.</title>
        <authorList>
            <person name="Massaro I."/>
            <person name="Sinha N.R."/>
            <person name="Poethig S."/>
            <person name="Leichty A.R."/>
        </authorList>
    </citation>
    <scope>NUCLEOTIDE SEQUENCE</scope>
    <source>
        <strain evidence="3">Acra3RX</strain>
        <tissue evidence="3">Leaf</tissue>
    </source>
</reference>
<dbReference type="Proteomes" id="UP001293593">
    <property type="component" value="Unassembled WGS sequence"/>
</dbReference>
<keyword evidence="4" id="KW-1185">Reference proteome</keyword>
<dbReference type="PANTHER" id="PTHR23051">
    <property type="entry name" value="SOLUTE CARRIER FAMILY 35, MEMBER F5"/>
    <property type="match status" value="1"/>
</dbReference>
<comment type="subcellular location">
    <subcellularLocation>
        <location evidence="1">Membrane</location>
        <topology evidence="1">Multi-pass membrane protein</topology>
    </subcellularLocation>
</comment>
<protein>
    <recommendedName>
        <fullName evidence="5">EamA domain-containing protein</fullName>
    </recommendedName>
</protein>
<comment type="caution">
    <text evidence="3">The sequence shown here is derived from an EMBL/GenBank/DDBJ whole genome shotgun (WGS) entry which is preliminary data.</text>
</comment>
<evidence type="ECO:0000256" key="2">
    <source>
        <dbReference type="SAM" id="Phobius"/>
    </source>
</evidence>
<proteinExistence type="predicted"/>
<dbReference type="PANTHER" id="PTHR23051:SF12">
    <property type="entry name" value="OS04G0645600 PROTEIN"/>
    <property type="match status" value="1"/>
</dbReference>
<feature type="transmembrane region" description="Helical" evidence="2">
    <location>
        <begin position="72"/>
        <end position="92"/>
    </location>
</feature>